<dbReference type="AlphaFoldDB" id="A0A6J7Q9H3"/>
<protein>
    <submittedName>
        <fullName evidence="3">Unannotated protein</fullName>
    </submittedName>
</protein>
<dbReference type="EMBL" id="CAFBOZ010000203">
    <property type="protein sequence ID" value="CAB5013856.1"/>
    <property type="molecule type" value="Genomic_DNA"/>
</dbReference>
<feature type="region of interest" description="Disordered" evidence="1">
    <location>
        <begin position="230"/>
        <end position="264"/>
    </location>
</feature>
<name>A0A6J7Q9H3_9ZZZZ</name>
<feature type="compositionally biased region" description="Polar residues" evidence="1">
    <location>
        <begin position="235"/>
        <end position="247"/>
    </location>
</feature>
<dbReference type="InterPro" id="IPR011528">
    <property type="entry name" value="NERD"/>
</dbReference>
<proteinExistence type="predicted"/>
<sequence length="433" mass="45733">MSPAFTTQAEQDVWDMLTASLGPDDVLLANTRFTDNRGDHESDLILGLAGAGIAVIEVKGGRVTHNGTDWVQHGGTSKIIRPVDQARRAKYALRSYLDAQNLWEGRRVRLAHLVAFPYSTIPADFSLPDCPRSMILDRNDLANLPRAVVYEALLSQDTDVAPATADDLRAMLACLQPALESMEEEGPIPAEDPFRPQGANSAALGRVSLIVGVAAASIALIVGLAATAGQRGRSDTTTEGPVSSVQPSALDELPADDFSGRDPFAVRGTGTQVVTLDAAVVRDSLVTLTHQGSGAFTAASVDSDQQRQQLLVSTVGAYSGTTLLTAEAGRAVTQVAIVADGEWSVNVSDVSEAREFDSTITGRGDDVVRYAGGVGILSASYPGEADFVVRRRGRPDQVLFDEKGPYAGRTPLNAGPALLVVSTRDQWALSVAP</sequence>
<dbReference type="Pfam" id="PF08378">
    <property type="entry name" value="NERD"/>
    <property type="match status" value="1"/>
</dbReference>
<evidence type="ECO:0000313" key="3">
    <source>
        <dbReference type="EMBL" id="CAB5013856.1"/>
    </source>
</evidence>
<reference evidence="3" key="1">
    <citation type="submission" date="2020-05" db="EMBL/GenBank/DDBJ databases">
        <authorList>
            <person name="Chiriac C."/>
            <person name="Salcher M."/>
            <person name="Ghai R."/>
            <person name="Kavagutti S V."/>
        </authorList>
    </citation>
    <scope>NUCLEOTIDE SEQUENCE</scope>
</reference>
<accession>A0A6J7Q9H3</accession>
<evidence type="ECO:0000256" key="1">
    <source>
        <dbReference type="SAM" id="MobiDB-lite"/>
    </source>
</evidence>
<feature type="domain" description="NERD" evidence="2">
    <location>
        <begin position="8"/>
        <end position="117"/>
    </location>
</feature>
<evidence type="ECO:0000259" key="2">
    <source>
        <dbReference type="Pfam" id="PF08378"/>
    </source>
</evidence>
<organism evidence="3">
    <name type="scientific">freshwater metagenome</name>
    <dbReference type="NCBI Taxonomy" id="449393"/>
    <lineage>
        <taxon>unclassified sequences</taxon>
        <taxon>metagenomes</taxon>
        <taxon>ecological metagenomes</taxon>
    </lineage>
</organism>
<gene>
    <name evidence="3" type="ORF">UFOPK3992_01358</name>
</gene>